<evidence type="ECO:0000259" key="3">
    <source>
        <dbReference type="Pfam" id="PF00561"/>
    </source>
</evidence>
<keyword evidence="2" id="KW-0479">Metal-binding</keyword>
<dbReference type="SUPFAM" id="SSF53474">
    <property type="entry name" value="alpha/beta-Hydrolases"/>
    <property type="match status" value="1"/>
</dbReference>
<dbReference type="SUPFAM" id="SSF56529">
    <property type="entry name" value="FAH"/>
    <property type="match status" value="1"/>
</dbReference>
<dbReference type="InterPro" id="IPR000073">
    <property type="entry name" value="AB_hydrolase_1"/>
</dbReference>
<comment type="similarity">
    <text evidence="1">Belongs to the FAH family.</text>
</comment>
<feature type="domain" description="Fumarylacetoacetase-like C-terminal" evidence="4">
    <location>
        <begin position="89"/>
        <end position="300"/>
    </location>
</feature>
<reference evidence="5" key="1">
    <citation type="submission" date="2021-03" db="EMBL/GenBank/DDBJ databases">
        <authorList>
            <person name="Tagirdzhanova G."/>
        </authorList>
    </citation>
    <scope>NUCLEOTIDE SEQUENCE</scope>
</reference>
<dbReference type="PANTHER" id="PTHR11820">
    <property type="entry name" value="ACYLPYRUVASE"/>
    <property type="match status" value="1"/>
</dbReference>
<evidence type="ECO:0008006" key="7">
    <source>
        <dbReference type="Google" id="ProtNLM"/>
    </source>
</evidence>
<evidence type="ECO:0000259" key="4">
    <source>
        <dbReference type="Pfam" id="PF01557"/>
    </source>
</evidence>
<dbReference type="GO" id="GO:0018773">
    <property type="term" value="F:acetylpyruvate hydrolase activity"/>
    <property type="evidence" value="ECO:0007669"/>
    <property type="project" value="TreeGrafter"/>
</dbReference>
<dbReference type="PANTHER" id="PTHR11820:SF7">
    <property type="entry name" value="ACYLPYRUVASE FAHD1, MITOCHONDRIAL"/>
    <property type="match status" value="1"/>
</dbReference>
<evidence type="ECO:0000313" key="5">
    <source>
        <dbReference type="EMBL" id="CAF9912434.1"/>
    </source>
</evidence>
<dbReference type="GO" id="GO:0046872">
    <property type="term" value="F:metal ion binding"/>
    <property type="evidence" value="ECO:0007669"/>
    <property type="project" value="UniProtKB-KW"/>
</dbReference>
<dbReference type="Gene3D" id="3.90.850.10">
    <property type="entry name" value="Fumarylacetoacetase-like, C-terminal domain"/>
    <property type="match status" value="1"/>
</dbReference>
<accession>A0A8H3EW01</accession>
<dbReference type="InterPro" id="IPR011234">
    <property type="entry name" value="Fumarylacetoacetase-like_C"/>
</dbReference>
<gene>
    <name evidence="5" type="ORF">ALECFALPRED_008115</name>
</gene>
<evidence type="ECO:0000313" key="6">
    <source>
        <dbReference type="Proteomes" id="UP000664203"/>
    </source>
</evidence>
<dbReference type="GO" id="GO:0050163">
    <property type="term" value="F:oxaloacetate tautomerase activity"/>
    <property type="evidence" value="ECO:0007669"/>
    <property type="project" value="UniProtKB-ARBA"/>
</dbReference>
<dbReference type="GO" id="GO:0006107">
    <property type="term" value="P:oxaloacetate metabolic process"/>
    <property type="evidence" value="ECO:0007669"/>
    <property type="project" value="UniProtKB-ARBA"/>
</dbReference>
<keyword evidence="6" id="KW-1185">Reference proteome</keyword>
<dbReference type="AlphaFoldDB" id="A0A8H3EW01"/>
<organism evidence="5 6">
    <name type="scientific">Alectoria fallacina</name>
    <dbReference type="NCBI Taxonomy" id="1903189"/>
    <lineage>
        <taxon>Eukaryota</taxon>
        <taxon>Fungi</taxon>
        <taxon>Dikarya</taxon>
        <taxon>Ascomycota</taxon>
        <taxon>Pezizomycotina</taxon>
        <taxon>Lecanoromycetes</taxon>
        <taxon>OSLEUM clade</taxon>
        <taxon>Lecanoromycetidae</taxon>
        <taxon>Lecanorales</taxon>
        <taxon>Lecanorineae</taxon>
        <taxon>Parmeliaceae</taxon>
        <taxon>Alectoria</taxon>
    </lineage>
</organism>
<dbReference type="Pfam" id="PF00561">
    <property type="entry name" value="Abhydrolase_1"/>
    <property type="match status" value="1"/>
</dbReference>
<dbReference type="OrthoDB" id="194468at2759"/>
<dbReference type="InterPro" id="IPR029058">
    <property type="entry name" value="AB_hydrolase_fold"/>
</dbReference>
<protein>
    <recommendedName>
        <fullName evidence="7">Fumarylacetoacetate hydrolase-like protein</fullName>
    </recommendedName>
</protein>
<feature type="domain" description="AB hydrolase-1" evidence="3">
    <location>
        <begin position="342"/>
        <end position="578"/>
    </location>
</feature>
<name>A0A8H3EW01_9LECA</name>
<proteinExistence type="inferred from homology"/>
<dbReference type="InterPro" id="IPR036663">
    <property type="entry name" value="Fumarylacetoacetase_C_sf"/>
</dbReference>
<evidence type="ECO:0000256" key="1">
    <source>
        <dbReference type="ARBA" id="ARBA00010211"/>
    </source>
</evidence>
<dbReference type="Proteomes" id="UP000664203">
    <property type="component" value="Unassembled WGS sequence"/>
</dbReference>
<comment type="caution">
    <text evidence="5">The sequence shown here is derived from an EMBL/GenBank/DDBJ whole genome shotgun (WGS) entry which is preliminary data.</text>
</comment>
<dbReference type="FunFam" id="3.90.850.10:FF:000002">
    <property type="entry name" value="2-hydroxyhepta-2,4-diene-1,7-dioate isomerase"/>
    <property type="match status" value="1"/>
</dbReference>
<dbReference type="Pfam" id="PF01557">
    <property type="entry name" value="FAA_hydrolase"/>
    <property type="match status" value="1"/>
</dbReference>
<dbReference type="Gene3D" id="3.40.50.1820">
    <property type="entry name" value="alpha/beta hydrolase"/>
    <property type="match status" value="1"/>
</dbReference>
<evidence type="ECO:0000256" key="2">
    <source>
        <dbReference type="ARBA" id="ARBA00022723"/>
    </source>
</evidence>
<dbReference type="EMBL" id="CAJPDR010000055">
    <property type="protein sequence ID" value="CAF9912434.1"/>
    <property type="molecule type" value="Genomic_DNA"/>
</dbReference>
<sequence>MPSIRNGHVSGHEQASLTNYVAYQTKGQDCIGSLDFKSENIQPLAYASGTRLTNLYEVIEVGDENIIAAGDAISLQDVKLLPPIAGRDVLCVGKNYAEHAEEFHSSGFDSSDKVATPTHPVIFTKRFTSIIASGEEIYPHPGFTDSLDYEGEIGLIVGKAGFRISEADAMAHVWGYTIINDMTARERQRDHKQFYIGKSPDTFCPMGPVAVPAHKLDKVLRVQTTINGEKRQDATTESLIFSIPFLIKTLSEGQTLQPGDVLATGTPAGVGIGKVPPIYLDPGDRISISVTGLSTLSNRIASKSSPPCVIDNSTKSIHGTSGLTTINGKPLYCIMKGSASSPPILFIHGLGGSSESFAPLISTLQLETSHSLHILDLEGHGQSPTRAMSTLSIRSFVADASDLIDRHHPNVDNDGWTIIAHSMGCYVALRLAAATPSRISKIILLGPPPVPLPAAVAQANHARAALVREKGMRGIVDAVSTAGTSQRTKDSNQLGLAAVRLSLLGQEPEGYANGCTGLATATEAVDVEGIAARVCIVTGAEDRVSTPEACERLKGCLKNAADVIVLEGVGHWHLYEDPGATAATAAAVRMALKYIGHLI</sequence>